<dbReference type="EMBL" id="CP119321">
    <property type="protein sequence ID" value="WEK12996.1"/>
    <property type="molecule type" value="Genomic_DNA"/>
</dbReference>
<protein>
    <recommendedName>
        <fullName evidence="3">Helix-turn-helix domain-containing protein</fullName>
    </recommendedName>
</protein>
<evidence type="ECO:0008006" key="3">
    <source>
        <dbReference type="Google" id="ProtNLM"/>
    </source>
</evidence>
<sequence length="142" mass="16017">MTIVLLEEGATASGVQRKFYRPPYEKGEAYIQVPRSFWSTGLVGRLTGAGVSMYLVALALTRHDQPRFYLTGEFFDSHFGISRSSRKRGLKELQEEGVLSVESVESIDFTTMKNRRRNVYTIEGDFKQPAAWTGDEQPATSN</sequence>
<accession>A0AAJ6B4N5</accession>
<dbReference type="Proteomes" id="UP001213972">
    <property type="component" value="Chromosome"/>
</dbReference>
<evidence type="ECO:0000313" key="1">
    <source>
        <dbReference type="EMBL" id="WEK12996.1"/>
    </source>
</evidence>
<name>A0AAJ6B4N5_9MICO</name>
<dbReference type="AlphaFoldDB" id="A0AAJ6B4N5"/>
<gene>
    <name evidence="1" type="ORF">P0Y48_11055</name>
</gene>
<proteinExistence type="predicted"/>
<organism evidence="1 2">
    <name type="scientific">Candidatus Microbacterium phytovorans</name>
    <dbReference type="NCBI Taxonomy" id="3121374"/>
    <lineage>
        <taxon>Bacteria</taxon>
        <taxon>Bacillati</taxon>
        <taxon>Actinomycetota</taxon>
        <taxon>Actinomycetes</taxon>
        <taxon>Micrococcales</taxon>
        <taxon>Microbacteriaceae</taxon>
        <taxon>Microbacterium</taxon>
    </lineage>
</organism>
<reference evidence="1" key="1">
    <citation type="submission" date="2023-03" db="EMBL/GenBank/DDBJ databases">
        <title>Andean soil-derived lignocellulolytic bacterial consortium as a source of novel taxa and putative plastic-active enzymes.</title>
        <authorList>
            <person name="Diaz-Garcia L."/>
            <person name="Chuvochina M."/>
            <person name="Feuerriegel G."/>
            <person name="Bunk B."/>
            <person name="Sproer C."/>
            <person name="Streit W.R."/>
            <person name="Rodriguez L.M."/>
            <person name="Overmann J."/>
            <person name="Jimenez D.J."/>
        </authorList>
    </citation>
    <scope>NUCLEOTIDE SEQUENCE</scope>
    <source>
        <strain evidence="1">MAG 4610</strain>
    </source>
</reference>
<evidence type="ECO:0000313" key="2">
    <source>
        <dbReference type="Proteomes" id="UP001213972"/>
    </source>
</evidence>